<sequence>MTKATICIALILSTTCTVLKVVDLRGYTSPHYAQEEMGSPIIPPVSSNWVATDGAGRSLPTHETAGNYKRNKYVGIFYFLLHGQYNDKAVYDITALTKANPTNPKFGPETSWHWWGQPEVGYFKADDPWVIRRNLQLLTLAGIDILFFDATNADPYLSVVSKLCEISIEMRHQGIPTPYICFVTYTKSAETVTNIYQQFYAKNHYSELWFRWQNKPLILGKVEEMADTGIRNFFTWRYSWAWTNSRNEPHHWQWLDRTPQNYGWDTDPSVPEEIPVAVASHPYDNNIGKSFRKGRAGVTDRQGRTPQTSQGLYFDEQWKRALQVNPSVVFVTGWNEWVAQRFVNRADSTKKATSAKFLGKPLKPGQTFFIDLFNEEYNRDIDPMKGGYSDNYYYQLVANVRRFKGIPSPDIASTPRTVVMDGNFSEWNTVKPTFIDPAGDVLHRNWPRIDKKLNYVNNTGRNDIAVCRVTHDNKNVYFYAKTVKKLTPSTSKNWMLLFIDSDQSAKTGWSGYDFLVNQTIKGNKSTVCKWNGKSWVLVGIGLLQYANNELELSIPLSVIRQTSGRVKLDLHWADNIQQVNQITEFFVNGDSAPDRRFNYRYNGK</sequence>
<dbReference type="SUPFAM" id="SSF49344">
    <property type="entry name" value="CBD9-like"/>
    <property type="match status" value="1"/>
</dbReference>
<dbReference type="Proteomes" id="UP000002028">
    <property type="component" value="Chromosome"/>
</dbReference>
<dbReference type="AlphaFoldDB" id="D2QRJ8"/>
<dbReference type="HOGENOM" id="CLU_422643_0_0_10"/>
<reference evidence="1 2" key="1">
    <citation type="journal article" date="2010" name="Stand. Genomic Sci.">
        <title>Complete genome sequence of Spirosoma linguale type strain (1).</title>
        <authorList>
            <person name="Lail K."/>
            <person name="Sikorski J."/>
            <person name="Saunders E."/>
            <person name="Lapidus A."/>
            <person name="Glavina Del Rio T."/>
            <person name="Copeland A."/>
            <person name="Tice H."/>
            <person name="Cheng J.-F."/>
            <person name="Lucas S."/>
            <person name="Nolan M."/>
            <person name="Bruce D."/>
            <person name="Goodwin L."/>
            <person name="Pitluck S."/>
            <person name="Ivanova N."/>
            <person name="Mavromatis K."/>
            <person name="Ovchinnikova G."/>
            <person name="Pati A."/>
            <person name="Chen A."/>
            <person name="Palaniappan K."/>
            <person name="Land M."/>
            <person name="Hauser L."/>
            <person name="Chang Y.-J."/>
            <person name="Jeffries C.D."/>
            <person name="Chain P."/>
            <person name="Brettin T."/>
            <person name="Detter J.C."/>
            <person name="Schuetze A."/>
            <person name="Rohde M."/>
            <person name="Tindall B.J."/>
            <person name="Goeker M."/>
            <person name="Bristow J."/>
            <person name="Eisen J.A."/>
            <person name="Markowitz V."/>
            <person name="Hugenholtz P."/>
            <person name="Kyrpides N.C."/>
            <person name="Klenk H.-P."/>
            <person name="Chen F."/>
        </authorList>
    </citation>
    <scope>NUCLEOTIDE SEQUENCE [LARGE SCALE GENOMIC DNA]</scope>
    <source>
        <strain evidence="2">ATCC 33905 / DSM 74 / LMG 10896 / Claus 1</strain>
    </source>
</reference>
<proteinExistence type="predicted"/>
<evidence type="ECO:0000313" key="1">
    <source>
        <dbReference type="EMBL" id="ADB40903.1"/>
    </source>
</evidence>
<dbReference type="KEGG" id="sli:Slin_4925"/>
<evidence type="ECO:0000313" key="2">
    <source>
        <dbReference type="Proteomes" id="UP000002028"/>
    </source>
</evidence>
<dbReference type="eggNOG" id="ENOG502Z94U">
    <property type="taxonomic scope" value="Bacteria"/>
</dbReference>
<organism evidence="1 2">
    <name type="scientific">Spirosoma linguale (strain ATCC 33905 / DSM 74 / LMG 10896 / Claus 1)</name>
    <dbReference type="NCBI Taxonomy" id="504472"/>
    <lineage>
        <taxon>Bacteria</taxon>
        <taxon>Pseudomonadati</taxon>
        <taxon>Bacteroidota</taxon>
        <taxon>Cytophagia</taxon>
        <taxon>Cytophagales</taxon>
        <taxon>Cytophagaceae</taxon>
        <taxon>Spirosoma</taxon>
    </lineage>
</organism>
<keyword evidence="2" id="KW-1185">Reference proteome</keyword>
<accession>D2QRJ8</accession>
<protein>
    <submittedName>
        <fullName evidence="1">Uncharacterized protein</fullName>
    </submittedName>
</protein>
<dbReference type="Gene3D" id="3.20.20.80">
    <property type="entry name" value="Glycosidases"/>
    <property type="match status" value="2"/>
</dbReference>
<dbReference type="EMBL" id="CP001769">
    <property type="protein sequence ID" value="ADB40903.1"/>
    <property type="molecule type" value="Genomic_DNA"/>
</dbReference>
<gene>
    <name evidence="1" type="ordered locus">Slin_4925</name>
</gene>
<dbReference type="RefSeq" id="WP_012929404.1">
    <property type="nucleotide sequence ID" value="NC_013730.1"/>
</dbReference>
<name>D2QRJ8_SPILD</name>